<organism evidence="2 3">
    <name type="scientific">Helianthus annuus</name>
    <name type="common">Common sunflower</name>
    <dbReference type="NCBI Taxonomy" id="4232"/>
    <lineage>
        <taxon>Eukaryota</taxon>
        <taxon>Viridiplantae</taxon>
        <taxon>Streptophyta</taxon>
        <taxon>Embryophyta</taxon>
        <taxon>Tracheophyta</taxon>
        <taxon>Spermatophyta</taxon>
        <taxon>Magnoliopsida</taxon>
        <taxon>eudicotyledons</taxon>
        <taxon>Gunneridae</taxon>
        <taxon>Pentapetalae</taxon>
        <taxon>asterids</taxon>
        <taxon>campanulids</taxon>
        <taxon>Asterales</taxon>
        <taxon>Asteraceae</taxon>
        <taxon>Asteroideae</taxon>
        <taxon>Heliantheae alliance</taxon>
        <taxon>Heliantheae</taxon>
        <taxon>Helianthus</taxon>
    </lineage>
</organism>
<protein>
    <submittedName>
        <fullName evidence="2">Uncharacterized protein</fullName>
    </submittedName>
</protein>
<evidence type="ECO:0000313" key="2">
    <source>
        <dbReference type="EMBL" id="KAF5772078.1"/>
    </source>
</evidence>
<evidence type="ECO:0000256" key="1">
    <source>
        <dbReference type="SAM" id="MobiDB-lite"/>
    </source>
</evidence>
<dbReference type="Proteomes" id="UP000215914">
    <property type="component" value="Unassembled WGS sequence"/>
</dbReference>
<reference evidence="2" key="2">
    <citation type="submission" date="2020-06" db="EMBL/GenBank/DDBJ databases">
        <title>Helianthus annuus Genome sequencing and assembly Release 2.</title>
        <authorList>
            <person name="Gouzy J."/>
            <person name="Langlade N."/>
            <person name="Munos S."/>
        </authorList>
    </citation>
    <scope>NUCLEOTIDE SEQUENCE</scope>
    <source>
        <tissue evidence="2">Leaves</tissue>
    </source>
</reference>
<accession>A0A9K3HAM1</accession>
<sequence>MMLDCALDQYEELVLEFHSMWKHKEGKFADNKAVSFSLGRRVFEMNMARFAVASSFYTDEEVQQPGFATSLRGAYSIDREYSVGAAELLRFWSTISDHPFTVTNLITLVRNPVYRYVSKILSTTLVGRKLGENKANWIEVFILMCRVERREMNLATVLAASFSRGRRGVHRAALSMGPYITRLGLNLGVFDKYNPRFLHEGPKTIIFGMRELQQPGIVSYTEPYGWEAIRQGPQVQPPEGHPAEDVMMQIDPTHRQRPPQRHERPVPQYPHRQPPPEPLTLQSLSGYVEQRFIRLEYMIQTGQDRQEGALRYLMSKMSMAIPDFFQPGAQVGPIGAGVMDDSAPPFDVFGAGS</sequence>
<dbReference type="AlphaFoldDB" id="A0A9K3HAM1"/>
<dbReference type="EMBL" id="MNCJ02000328">
    <property type="protein sequence ID" value="KAF5772078.1"/>
    <property type="molecule type" value="Genomic_DNA"/>
</dbReference>
<feature type="region of interest" description="Disordered" evidence="1">
    <location>
        <begin position="254"/>
        <end position="278"/>
    </location>
</feature>
<keyword evidence="3" id="KW-1185">Reference proteome</keyword>
<gene>
    <name evidence="2" type="ORF">HanXRQr2_Chr13g0572541</name>
</gene>
<dbReference type="Gramene" id="mRNA:HanXRQr2_Chr13g0572541">
    <property type="protein sequence ID" value="CDS:HanXRQr2_Chr13g0572541.1"/>
    <property type="gene ID" value="HanXRQr2_Chr13g0572541"/>
</dbReference>
<proteinExistence type="predicted"/>
<name>A0A9K3HAM1_HELAN</name>
<reference evidence="2" key="1">
    <citation type="journal article" date="2017" name="Nature">
        <title>The sunflower genome provides insights into oil metabolism, flowering and Asterid evolution.</title>
        <authorList>
            <person name="Badouin H."/>
            <person name="Gouzy J."/>
            <person name="Grassa C.J."/>
            <person name="Murat F."/>
            <person name="Staton S.E."/>
            <person name="Cottret L."/>
            <person name="Lelandais-Briere C."/>
            <person name="Owens G.L."/>
            <person name="Carrere S."/>
            <person name="Mayjonade B."/>
            <person name="Legrand L."/>
            <person name="Gill N."/>
            <person name="Kane N.C."/>
            <person name="Bowers J.E."/>
            <person name="Hubner S."/>
            <person name="Bellec A."/>
            <person name="Berard A."/>
            <person name="Berges H."/>
            <person name="Blanchet N."/>
            <person name="Boniface M.C."/>
            <person name="Brunel D."/>
            <person name="Catrice O."/>
            <person name="Chaidir N."/>
            <person name="Claudel C."/>
            <person name="Donnadieu C."/>
            <person name="Faraut T."/>
            <person name="Fievet G."/>
            <person name="Helmstetter N."/>
            <person name="King M."/>
            <person name="Knapp S.J."/>
            <person name="Lai Z."/>
            <person name="Le Paslier M.C."/>
            <person name="Lippi Y."/>
            <person name="Lorenzon L."/>
            <person name="Mandel J.R."/>
            <person name="Marage G."/>
            <person name="Marchand G."/>
            <person name="Marquand E."/>
            <person name="Bret-Mestries E."/>
            <person name="Morien E."/>
            <person name="Nambeesan S."/>
            <person name="Nguyen T."/>
            <person name="Pegot-Espagnet P."/>
            <person name="Pouilly N."/>
            <person name="Raftis F."/>
            <person name="Sallet E."/>
            <person name="Schiex T."/>
            <person name="Thomas J."/>
            <person name="Vandecasteele C."/>
            <person name="Vares D."/>
            <person name="Vear F."/>
            <person name="Vautrin S."/>
            <person name="Crespi M."/>
            <person name="Mangin B."/>
            <person name="Burke J.M."/>
            <person name="Salse J."/>
            <person name="Munos S."/>
            <person name="Vincourt P."/>
            <person name="Rieseberg L.H."/>
            <person name="Langlade N.B."/>
        </authorList>
    </citation>
    <scope>NUCLEOTIDE SEQUENCE</scope>
    <source>
        <tissue evidence="2">Leaves</tissue>
    </source>
</reference>
<comment type="caution">
    <text evidence="2">The sequence shown here is derived from an EMBL/GenBank/DDBJ whole genome shotgun (WGS) entry which is preliminary data.</text>
</comment>
<evidence type="ECO:0000313" key="3">
    <source>
        <dbReference type="Proteomes" id="UP000215914"/>
    </source>
</evidence>